<dbReference type="InterPro" id="IPR050312">
    <property type="entry name" value="IolE/XylAMocC-like"/>
</dbReference>
<reference evidence="2 3" key="1">
    <citation type="submission" date="2019-09" db="EMBL/GenBank/DDBJ databases">
        <title>The complete genome of Methanoplanus sp. FWC-SCC4.</title>
        <authorList>
            <person name="Chen S.-C."/>
            <person name="Zhou Y.-Z."/>
            <person name="Lai M.-C."/>
        </authorList>
    </citation>
    <scope>NUCLEOTIDE SEQUENCE [LARGE SCALE GENOMIC DNA]</scope>
    <source>
        <strain evidence="2 3">FWC-SCC4</strain>
    </source>
</reference>
<dbReference type="GO" id="GO:0016853">
    <property type="term" value="F:isomerase activity"/>
    <property type="evidence" value="ECO:0007669"/>
    <property type="project" value="UniProtKB-KW"/>
</dbReference>
<sequence>MYGVSTHCLFDKPLETALYILSDITDTVEIMNDGLHFIDSPEIPECFSFDYYFHAPSRGVNIASHLEPIRKASVEVVRNCMSTASEIDAGGVVVHPGYFGWISDKDVGIFQLQKSLIELKKISDEYSVPFFIENMPKWDYFFLQTTEDLPLITDFMFALDTGHAFMNNCLDEFLKTEISHFHLHDNDGKSDSHMAVGDGMIDFAPVIKALSKNKGFPIIEVATLDGVKRSISALNKL</sequence>
<feature type="domain" description="Xylose isomerase-like TIM barrel" evidence="1">
    <location>
        <begin position="53"/>
        <end position="234"/>
    </location>
</feature>
<dbReference type="RefSeq" id="WP_317137714.1">
    <property type="nucleotide sequence ID" value="NZ_CP043875.1"/>
</dbReference>
<dbReference type="PANTHER" id="PTHR12110">
    <property type="entry name" value="HYDROXYPYRUVATE ISOMERASE"/>
    <property type="match status" value="1"/>
</dbReference>
<accession>A0AA97I3Q1</accession>
<dbReference type="PANTHER" id="PTHR12110:SF21">
    <property type="entry name" value="XYLOSE ISOMERASE-LIKE TIM BARREL DOMAIN-CONTAINING PROTEIN"/>
    <property type="match status" value="1"/>
</dbReference>
<dbReference type="Proteomes" id="UP001301797">
    <property type="component" value="Chromosome"/>
</dbReference>
<protein>
    <submittedName>
        <fullName evidence="2">Sugar phosphate isomerase/epimerase</fullName>
    </submittedName>
</protein>
<name>A0AA97I3Q1_9EURY</name>
<dbReference type="InterPro" id="IPR013022">
    <property type="entry name" value="Xyl_isomerase-like_TIM-brl"/>
</dbReference>
<dbReference type="AlphaFoldDB" id="A0AA97I3Q1"/>
<keyword evidence="3" id="KW-1185">Reference proteome</keyword>
<dbReference type="InterPro" id="IPR036237">
    <property type="entry name" value="Xyl_isomerase-like_sf"/>
</dbReference>
<dbReference type="GeneID" id="85229543"/>
<dbReference type="KEGG" id="mefw:F1737_05160"/>
<dbReference type="SUPFAM" id="SSF51658">
    <property type="entry name" value="Xylose isomerase-like"/>
    <property type="match status" value="1"/>
</dbReference>
<evidence type="ECO:0000259" key="1">
    <source>
        <dbReference type="Pfam" id="PF01261"/>
    </source>
</evidence>
<evidence type="ECO:0000313" key="2">
    <source>
        <dbReference type="EMBL" id="WOF16136.1"/>
    </source>
</evidence>
<dbReference type="Pfam" id="PF01261">
    <property type="entry name" value="AP_endonuc_2"/>
    <property type="match status" value="1"/>
</dbReference>
<dbReference type="Gene3D" id="3.20.20.150">
    <property type="entry name" value="Divalent-metal-dependent TIM barrel enzymes"/>
    <property type="match status" value="1"/>
</dbReference>
<evidence type="ECO:0000313" key="3">
    <source>
        <dbReference type="Proteomes" id="UP001301797"/>
    </source>
</evidence>
<proteinExistence type="predicted"/>
<dbReference type="EMBL" id="CP043875">
    <property type="protein sequence ID" value="WOF16136.1"/>
    <property type="molecule type" value="Genomic_DNA"/>
</dbReference>
<organism evidence="2 3">
    <name type="scientific">Methanochimaera problematica</name>
    <dbReference type="NCBI Taxonomy" id="2609417"/>
    <lineage>
        <taxon>Archaea</taxon>
        <taxon>Methanobacteriati</taxon>
        <taxon>Methanobacteriota</taxon>
        <taxon>Stenosarchaea group</taxon>
        <taxon>Methanomicrobia</taxon>
        <taxon>Methanomicrobiales</taxon>
        <taxon>Methanomicrobiaceae</taxon>
        <taxon>Methanochimaera</taxon>
    </lineage>
</organism>
<gene>
    <name evidence="2" type="ORF">F1737_05160</name>
</gene>
<keyword evidence="2" id="KW-0413">Isomerase</keyword>